<dbReference type="AlphaFoldDB" id="A0A6P8WTW3"/>
<accession>A0A6P8WTW3</accession>
<evidence type="ECO:0000313" key="4">
    <source>
        <dbReference type="RefSeq" id="XP_034102843.1"/>
    </source>
</evidence>
<dbReference type="InterPro" id="IPR031750">
    <property type="entry name" value="DUF4734"/>
</dbReference>
<name>A0A6P8WTW3_DROAB</name>
<dbReference type="RefSeq" id="XP_034102843.1">
    <property type="nucleotide sequence ID" value="XM_034246952.2"/>
</dbReference>
<keyword evidence="3" id="KW-1185">Reference proteome</keyword>
<dbReference type="PANTHER" id="PTHR22667:SF0">
    <property type="entry name" value="AT01380P-RELATED"/>
    <property type="match status" value="1"/>
</dbReference>
<evidence type="ECO:0000259" key="1">
    <source>
        <dbReference type="SMART" id="SM00225"/>
    </source>
</evidence>
<dbReference type="InterPro" id="IPR011705">
    <property type="entry name" value="BACK"/>
</dbReference>
<gene>
    <name evidence="4" type="primary">LOC117567138</name>
</gene>
<dbReference type="SMART" id="SM00225">
    <property type="entry name" value="BTB"/>
    <property type="match status" value="1"/>
</dbReference>
<feature type="domain" description="BTB" evidence="1">
    <location>
        <begin position="107"/>
        <end position="200"/>
    </location>
</feature>
<proteinExistence type="predicted"/>
<dbReference type="GeneID" id="117567138"/>
<dbReference type="PANTHER" id="PTHR22667">
    <property type="entry name" value="AT01380P-RELATED"/>
    <property type="match status" value="1"/>
</dbReference>
<dbReference type="SUPFAM" id="SSF54695">
    <property type="entry name" value="POZ domain"/>
    <property type="match status" value="1"/>
</dbReference>
<sequence length="423" mass="50087">MDEIMRNLGTLNHNTTKRDPTCSVHFIDSTASYKDEQKFVKCLVSKSEDLEVNSVLRRKPVELATNRSLFEIGHNFEDVPNWLSIEQPAKTPLKNILRYMVDNHLSTTVQIEINTMYFNCHILVLQSYSKFFLDLEVVPFALTLPEEKVSQKAFMLIYKWMISDEPILERKSILEVFVAATYLRIESLLLHCWKYFNIIECFNEDTACILYIETKRNPALDIVRSIMLTRIRKFLLTFVATRDFFDIPPNHLVYLLSSNDICVNTEVEILFIMVRWLGHDWKQRQKYVNSLIPCIRFDLMPLWYLLYVRQVETHKLIKKLINIPKVNATFNETISKITSKMYGEKTNAKSINQGTEHRQWIQDEMCPYFHHIACPYTRNINFIQFESYLTALQRQTHNRWATVELIDFKKPKQCCITLHDFKI</sequence>
<evidence type="ECO:0000313" key="3">
    <source>
        <dbReference type="Proteomes" id="UP000515160"/>
    </source>
</evidence>
<reference evidence="4" key="1">
    <citation type="submission" date="2025-08" db="UniProtKB">
        <authorList>
            <consortium name="RefSeq"/>
        </authorList>
    </citation>
    <scope>IDENTIFICATION</scope>
    <source>
        <strain evidence="4">15112-1751.03</strain>
        <tissue evidence="4">Whole Adult</tissue>
    </source>
</reference>
<dbReference type="Pfam" id="PF07707">
    <property type="entry name" value="BACK"/>
    <property type="match status" value="1"/>
</dbReference>
<dbReference type="SMART" id="SM00875">
    <property type="entry name" value="BACK"/>
    <property type="match status" value="1"/>
</dbReference>
<dbReference type="OrthoDB" id="6350321at2759"/>
<dbReference type="Pfam" id="PF15881">
    <property type="entry name" value="DUF4734"/>
    <property type="match status" value="1"/>
</dbReference>
<dbReference type="InterPro" id="IPR011333">
    <property type="entry name" value="SKP1/BTB/POZ_sf"/>
</dbReference>
<feature type="domain" description="BACK" evidence="2">
    <location>
        <begin position="208"/>
        <end position="309"/>
    </location>
</feature>
<protein>
    <submittedName>
        <fullName evidence="4">Kelch-like protein 40b</fullName>
    </submittedName>
</protein>
<organism evidence="3 4">
    <name type="scientific">Drosophila albomicans</name>
    <name type="common">Fruit fly</name>
    <dbReference type="NCBI Taxonomy" id="7291"/>
    <lineage>
        <taxon>Eukaryota</taxon>
        <taxon>Metazoa</taxon>
        <taxon>Ecdysozoa</taxon>
        <taxon>Arthropoda</taxon>
        <taxon>Hexapoda</taxon>
        <taxon>Insecta</taxon>
        <taxon>Pterygota</taxon>
        <taxon>Neoptera</taxon>
        <taxon>Endopterygota</taxon>
        <taxon>Diptera</taxon>
        <taxon>Brachycera</taxon>
        <taxon>Muscomorpha</taxon>
        <taxon>Ephydroidea</taxon>
        <taxon>Drosophilidae</taxon>
        <taxon>Drosophila</taxon>
    </lineage>
</organism>
<dbReference type="Pfam" id="PF00651">
    <property type="entry name" value="BTB"/>
    <property type="match status" value="1"/>
</dbReference>
<dbReference type="InterPro" id="IPR000210">
    <property type="entry name" value="BTB/POZ_dom"/>
</dbReference>
<evidence type="ECO:0000259" key="2">
    <source>
        <dbReference type="SMART" id="SM00875"/>
    </source>
</evidence>
<dbReference type="Proteomes" id="UP000515160">
    <property type="component" value="Chromosome 3"/>
</dbReference>
<dbReference type="Gene3D" id="3.30.710.10">
    <property type="entry name" value="Potassium Channel Kv1.1, Chain A"/>
    <property type="match status" value="1"/>
</dbReference>
<dbReference type="Gene3D" id="1.25.40.420">
    <property type="match status" value="1"/>
</dbReference>